<gene>
    <name evidence="1" type="ORF">S01H1_78462</name>
</gene>
<accession>X0YB19</accession>
<dbReference type="AlphaFoldDB" id="X0YB19"/>
<reference evidence="1" key="1">
    <citation type="journal article" date="2014" name="Front. Microbiol.">
        <title>High frequency of phylogenetically diverse reductive dehalogenase-homologous genes in deep subseafloor sedimentary metagenomes.</title>
        <authorList>
            <person name="Kawai M."/>
            <person name="Futagami T."/>
            <person name="Toyoda A."/>
            <person name="Takaki Y."/>
            <person name="Nishi S."/>
            <person name="Hori S."/>
            <person name="Arai W."/>
            <person name="Tsubouchi T."/>
            <person name="Morono Y."/>
            <person name="Uchiyama I."/>
            <person name="Ito T."/>
            <person name="Fujiyama A."/>
            <person name="Inagaki F."/>
            <person name="Takami H."/>
        </authorList>
    </citation>
    <scope>NUCLEOTIDE SEQUENCE</scope>
    <source>
        <strain evidence="1">Expedition CK06-06</strain>
    </source>
</reference>
<proteinExistence type="predicted"/>
<evidence type="ECO:0000313" key="1">
    <source>
        <dbReference type="EMBL" id="GAG45933.1"/>
    </source>
</evidence>
<organism evidence="1">
    <name type="scientific">marine sediment metagenome</name>
    <dbReference type="NCBI Taxonomy" id="412755"/>
    <lineage>
        <taxon>unclassified sequences</taxon>
        <taxon>metagenomes</taxon>
        <taxon>ecological metagenomes</taxon>
    </lineage>
</organism>
<comment type="caution">
    <text evidence="1">The sequence shown here is derived from an EMBL/GenBank/DDBJ whole genome shotgun (WGS) entry which is preliminary data.</text>
</comment>
<evidence type="ECO:0008006" key="2">
    <source>
        <dbReference type="Google" id="ProtNLM"/>
    </source>
</evidence>
<protein>
    <recommendedName>
        <fullName evidence="2">Lipocalin-like domain-containing protein</fullName>
    </recommendedName>
</protein>
<name>X0YB19_9ZZZZ</name>
<sequence length="131" mass="14579">VAQGDTPNLVGVWTGRVEAGVSQGIQEHEAKVVEPTFGNYELTMTLTISRQEGRALVGIWSSPDHREKIFGVLRRDNKNLIMVDEDSHFSGLLLSPSSMELCLSETHQHAMGAWCLLMEKQVQKAQVHPLQ</sequence>
<feature type="non-terminal residue" evidence="1">
    <location>
        <position position="1"/>
    </location>
</feature>
<dbReference type="EMBL" id="BARS01052812">
    <property type="protein sequence ID" value="GAG45933.1"/>
    <property type="molecule type" value="Genomic_DNA"/>
</dbReference>